<accession>A0A1G2HUP4</accession>
<gene>
    <name evidence="5" type="primary">rpmC</name>
    <name evidence="7" type="ORF">A3D34_01575</name>
</gene>
<evidence type="ECO:0000256" key="2">
    <source>
        <dbReference type="ARBA" id="ARBA00022980"/>
    </source>
</evidence>
<name>A0A1G2HUP4_9BACT</name>
<dbReference type="Gene3D" id="1.10.287.310">
    <property type="match status" value="1"/>
</dbReference>
<keyword evidence="2 5" id="KW-0689">Ribosomal protein</keyword>
<feature type="coiled-coil region" evidence="6">
    <location>
        <begin position="4"/>
        <end position="31"/>
    </location>
</feature>
<keyword evidence="3 5" id="KW-0687">Ribonucleoprotein</keyword>
<dbReference type="GO" id="GO:0006412">
    <property type="term" value="P:translation"/>
    <property type="evidence" value="ECO:0007669"/>
    <property type="project" value="UniProtKB-UniRule"/>
</dbReference>
<keyword evidence="6" id="KW-0175">Coiled coil</keyword>
<evidence type="ECO:0000313" key="8">
    <source>
        <dbReference type="Proteomes" id="UP000179183"/>
    </source>
</evidence>
<dbReference type="GO" id="GO:1990904">
    <property type="term" value="C:ribonucleoprotein complex"/>
    <property type="evidence" value="ECO:0007669"/>
    <property type="project" value="UniProtKB-KW"/>
</dbReference>
<proteinExistence type="inferred from homology"/>
<organism evidence="7 8">
    <name type="scientific">Candidatus Staskawiczbacteria bacterium RIFCSPHIGHO2_02_FULL_33_16</name>
    <dbReference type="NCBI Taxonomy" id="1802204"/>
    <lineage>
        <taxon>Bacteria</taxon>
        <taxon>Candidatus Staskawicziibacteriota</taxon>
    </lineage>
</organism>
<dbReference type="InterPro" id="IPR036049">
    <property type="entry name" value="Ribosomal_uL29_sf"/>
</dbReference>
<dbReference type="GO" id="GO:0003735">
    <property type="term" value="F:structural constituent of ribosome"/>
    <property type="evidence" value="ECO:0007669"/>
    <property type="project" value="InterPro"/>
</dbReference>
<dbReference type="Proteomes" id="UP000179183">
    <property type="component" value="Unassembled WGS sequence"/>
</dbReference>
<comment type="similarity">
    <text evidence="1 5">Belongs to the universal ribosomal protein uL29 family.</text>
</comment>
<comment type="caution">
    <text evidence="7">The sequence shown here is derived from an EMBL/GenBank/DDBJ whole genome shotgun (WGS) entry which is preliminary data.</text>
</comment>
<dbReference type="HAMAP" id="MF_00374">
    <property type="entry name" value="Ribosomal_uL29"/>
    <property type="match status" value="1"/>
</dbReference>
<evidence type="ECO:0000256" key="6">
    <source>
        <dbReference type="SAM" id="Coils"/>
    </source>
</evidence>
<dbReference type="AlphaFoldDB" id="A0A1G2HUP4"/>
<evidence type="ECO:0000256" key="1">
    <source>
        <dbReference type="ARBA" id="ARBA00009254"/>
    </source>
</evidence>
<evidence type="ECO:0000256" key="5">
    <source>
        <dbReference type="HAMAP-Rule" id="MF_00374"/>
    </source>
</evidence>
<dbReference type="GO" id="GO:0005840">
    <property type="term" value="C:ribosome"/>
    <property type="evidence" value="ECO:0007669"/>
    <property type="project" value="UniProtKB-KW"/>
</dbReference>
<protein>
    <recommendedName>
        <fullName evidence="4 5">Large ribosomal subunit protein uL29</fullName>
    </recommendedName>
</protein>
<reference evidence="7 8" key="1">
    <citation type="journal article" date="2016" name="Nat. Commun.">
        <title>Thousands of microbial genomes shed light on interconnected biogeochemical processes in an aquifer system.</title>
        <authorList>
            <person name="Anantharaman K."/>
            <person name="Brown C.T."/>
            <person name="Hug L.A."/>
            <person name="Sharon I."/>
            <person name="Castelle C.J."/>
            <person name="Probst A.J."/>
            <person name="Thomas B.C."/>
            <person name="Singh A."/>
            <person name="Wilkins M.J."/>
            <person name="Karaoz U."/>
            <person name="Brodie E.L."/>
            <person name="Williams K.H."/>
            <person name="Hubbard S.S."/>
            <person name="Banfield J.F."/>
        </authorList>
    </citation>
    <scope>NUCLEOTIDE SEQUENCE [LARGE SCALE GENOMIC DNA]</scope>
</reference>
<dbReference type="NCBIfam" id="TIGR00012">
    <property type="entry name" value="L29"/>
    <property type="match status" value="1"/>
</dbReference>
<dbReference type="Pfam" id="PF00831">
    <property type="entry name" value="Ribosomal_L29"/>
    <property type="match status" value="1"/>
</dbReference>
<dbReference type="InterPro" id="IPR001854">
    <property type="entry name" value="Ribosomal_uL29"/>
</dbReference>
<evidence type="ECO:0000256" key="3">
    <source>
        <dbReference type="ARBA" id="ARBA00023274"/>
    </source>
</evidence>
<dbReference type="SUPFAM" id="SSF46561">
    <property type="entry name" value="Ribosomal protein L29 (L29p)"/>
    <property type="match status" value="1"/>
</dbReference>
<sequence length="64" mass="7646">MKTEELRKKDKNELEKNIEVLKKKLSDVRFRFSSSKLKNVKEIGNMKREIARSLTIIKELKVKK</sequence>
<dbReference type="EMBL" id="MHOQ01000034">
    <property type="protein sequence ID" value="OGZ65941.1"/>
    <property type="molecule type" value="Genomic_DNA"/>
</dbReference>
<evidence type="ECO:0000256" key="4">
    <source>
        <dbReference type="ARBA" id="ARBA00035204"/>
    </source>
</evidence>
<evidence type="ECO:0000313" key="7">
    <source>
        <dbReference type="EMBL" id="OGZ65941.1"/>
    </source>
</evidence>